<organism evidence="2 3">
    <name type="scientific">Juglans regia</name>
    <name type="common">English walnut</name>
    <dbReference type="NCBI Taxonomy" id="51240"/>
    <lineage>
        <taxon>Eukaryota</taxon>
        <taxon>Viridiplantae</taxon>
        <taxon>Streptophyta</taxon>
        <taxon>Embryophyta</taxon>
        <taxon>Tracheophyta</taxon>
        <taxon>Spermatophyta</taxon>
        <taxon>Magnoliopsida</taxon>
        <taxon>eudicotyledons</taxon>
        <taxon>Gunneridae</taxon>
        <taxon>Pentapetalae</taxon>
        <taxon>rosids</taxon>
        <taxon>fabids</taxon>
        <taxon>Fagales</taxon>
        <taxon>Juglandaceae</taxon>
        <taxon>Juglans</taxon>
    </lineage>
</organism>
<accession>A0A2I4EAJ1</accession>
<name>A0A2I4EAJ1_JUGRE</name>
<protein>
    <submittedName>
        <fullName evidence="3">Uncharacterized protein LOC108987843</fullName>
    </submittedName>
</protein>
<keyword evidence="1" id="KW-1133">Transmembrane helix</keyword>
<evidence type="ECO:0000313" key="3">
    <source>
        <dbReference type="RefSeq" id="XP_018816413.1"/>
    </source>
</evidence>
<evidence type="ECO:0000256" key="1">
    <source>
        <dbReference type="SAM" id="Phobius"/>
    </source>
</evidence>
<dbReference type="PANTHER" id="PTHR33726:SF19">
    <property type="entry name" value="OS03G0313800 PROTEIN"/>
    <property type="match status" value="1"/>
</dbReference>
<keyword evidence="2" id="KW-1185">Reference proteome</keyword>
<dbReference type="OrthoDB" id="911529at2759"/>
<dbReference type="RefSeq" id="XP_018816413.1">
    <property type="nucleotide sequence ID" value="XM_018960868.2"/>
</dbReference>
<dbReference type="InParanoid" id="A0A2I4EAJ1"/>
<dbReference type="KEGG" id="jre:108987843"/>
<dbReference type="Proteomes" id="UP000235220">
    <property type="component" value="Chromosome 11"/>
</dbReference>
<dbReference type="AlphaFoldDB" id="A0A2I4EAJ1"/>
<proteinExistence type="predicted"/>
<sequence>MSWATSAFRWLDLECFVSVGRSSVSRWPGLFSSYLTPRWGLVETRRWSWRDLSLSWIVDDVMWGMVTAFESVALVSMLCFFFVFCGCTV</sequence>
<reference evidence="3" key="1">
    <citation type="submission" date="2025-08" db="UniProtKB">
        <authorList>
            <consortium name="RefSeq"/>
        </authorList>
    </citation>
    <scope>IDENTIFICATION</scope>
    <source>
        <tissue evidence="3">Leaves</tissue>
    </source>
</reference>
<keyword evidence="1" id="KW-0472">Membrane</keyword>
<gene>
    <name evidence="3" type="primary">LOC108987843</name>
</gene>
<evidence type="ECO:0000313" key="2">
    <source>
        <dbReference type="Proteomes" id="UP000235220"/>
    </source>
</evidence>
<keyword evidence="1" id="KW-0812">Transmembrane</keyword>
<dbReference type="PANTHER" id="PTHR33726">
    <property type="entry name" value="TRANSMEMBRANE PROTEIN"/>
    <property type="match status" value="1"/>
</dbReference>
<dbReference type="GeneID" id="108987843"/>
<feature type="transmembrane region" description="Helical" evidence="1">
    <location>
        <begin position="61"/>
        <end position="85"/>
    </location>
</feature>